<accession>A0A367QUS3</accession>
<protein>
    <submittedName>
        <fullName evidence="1">Uncharacterized protein</fullName>
    </submittedName>
</protein>
<dbReference type="AlphaFoldDB" id="A0A367QUS3"/>
<proteinExistence type="predicted"/>
<dbReference type="Proteomes" id="UP000252107">
    <property type="component" value="Unassembled WGS sequence"/>
</dbReference>
<organism evidence="1 2">
    <name type="scientific">Nostoc minutum NIES-26</name>
    <dbReference type="NCBI Taxonomy" id="1844469"/>
    <lineage>
        <taxon>Bacteria</taxon>
        <taxon>Bacillati</taxon>
        <taxon>Cyanobacteriota</taxon>
        <taxon>Cyanophyceae</taxon>
        <taxon>Nostocales</taxon>
        <taxon>Nostocaceae</taxon>
        <taxon>Nostoc</taxon>
    </lineage>
</organism>
<evidence type="ECO:0000313" key="2">
    <source>
        <dbReference type="Proteomes" id="UP000252107"/>
    </source>
</evidence>
<name>A0A367QUS3_9NOSO</name>
<comment type="caution">
    <text evidence="1">The sequence shown here is derived from an EMBL/GenBank/DDBJ whole genome shotgun (WGS) entry which is preliminary data.</text>
</comment>
<gene>
    <name evidence="1" type="ORF">A6770_01850</name>
</gene>
<sequence>MPESQVVNLSPESIYAIASHIKSPPSLENLLEQINSDFAVPLLAQCQKIAQLDGVITAEEAKVLETINTKLKCHSVTLKTVENYSARN</sequence>
<keyword evidence="2" id="KW-1185">Reference proteome</keyword>
<evidence type="ECO:0000313" key="1">
    <source>
        <dbReference type="EMBL" id="RCJ26942.1"/>
    </source>
</evidence>
<reference evidence="1" key="1">
    <citation type="submission" date="2016-04" db="EMBL/GenBank/DDBJ databases">
        <authorList>
            <person name="Tabuchi Yagui T.R."/>
        </authorList>
    </citation>
    <scope>NUCLEOTIDE SEQUENCE [LARGE SCALE GENOMIC DNA]</scope>
    <source>
        <strain evidence="1">NIES-26</strain>
    </source>
</reference>
<dbReference type="EMBL" id="LXQD01000306">
    <property type="protein sequence ID" value="RCJ26942.1"/>
    <property type="molecule type" value="Genomic_DNA"/>
</dbReference>